<gene>
    <name evidence="1" type="ORF">C7437_10288</name>
</gene>
<evidence type="ECO:0000313" key="1">
    <source>
        <dbReference type="EMBL" id="PZX05630.1"/>
    </source>
</evidence>
<sequence length="125" mass="14583">MQKLMFESSWDKALSSKDRKDIEAIFLETNENNLENIRLSPIWNAVNHRGELLITVLVHNFTQKTLTFNEKRLVYIENDEIVAESSFTLTTLVIPSKVTMPWTFIFPVECLKKPAEFEKGHLEIK</sequence>
<evidence type="ECO:0000313" key="2">
    <source>
        <dbReference type="Proteomes" id="UP000248646"/>
    </source>
</evidence>
<dbReference type="InterPro" id="IPR030910">
    <property type="entry name" value="SLAP_dom"/>
</dbReference>
<dbReference type="RefSeq" id="WP_111439089.1">
    <property type="nucleotide sequence ID" value="NZ_QKZI01000002.1"/>
</dbReference>
<dbReference type="EMBL" id="QKZI01000002">
    <property type="protein sequence ID" value="PZX05630.1"/>
    <property type="molecule type" value="Genomic_DNA"/>
</dbReference>
<proteinExistence type="predicted"/>
<dbReference type="Proteomes" id="UP000248646">
    <property type="component" value="Unassembled WGS sequence"/>
</dbReference>
<protein>
    <submittedName>
        <fullName evidence="1">SLAP domain-containing protein</fullName>
    </submittedName>
</protein>
<reference evidence="1 2" key="1">
    <citation type="submission" date="2018-06" db="EMBL/GenBank/DDBJ databases">
        <title>Genomic Encyclopedia of Type Strains, Phase IV (KMG-IV): sequencing the most valuable type-strain genomes for metagenomic binning, comparative biology and taxonomic classification.</title>
        <authorList>
            <person name="Goeker M."/>
        </authorList>
    </citation>
    <scope>NUCLEOTIDE SEQUENCE [LARGE SCALE GENOMIC DNA]</scope>
    <source>
        <strain evidence="1 2">DSM 5</strain>
    </source>
</reference>
<dbReference type="AlphaFoldDB" id="A0A2W7N6V4"/>
<dbReference type="NCBIfam" id="TIGR04398">
    <property type="entry name" value="SLAP_DUP"/>
    <property type="match status" value="1"/>
</dbReference>
<dbReference type="OrthoDB" id="1907642at2"/>
<organism evidence="1 2">
    <name type="scientific">Psychrobacillus insolitus</name>
    <dbReference type="NCBI Taxonomy" id="1461"/>
    <lineage>
        <taxon>Bacteria</taxon>
        <taxon>Bacillati</taxon>
        <taxon>Bacillota</taxon>
        <taxon>Bacilli</taxon>
        <taxon>Bacillales</taxon>
        <taxon>Bacillaceae</taxon>
        <taxon>Psychrobacillus</taxon>
    </lineage>
</organism>
<name>A0A2W7N6V4_9BACI</name>
<comment type="caution">
    <text evidence="1">The sequence shown here is derived from an EMBL/GenBank/DDBJ whole genome shotgun (WGS) entry which is preliminary data.</text>
</comment>
<accession>A0A2W7N6V4</accession>
<keyword evidence="2" id="KW-1185">Reference proteome</keyword>